<proteinExistence type="predicted"/>
<reference evidence="2 3" key="1">
    <citation type="submission" date="2008-07" db="EMBL/GenBank/DDBJ databases">
        <authorList>
            <person name="Tandeau de Marsac N."/>
            <person name="Ferriera S."/>
            <person name="Johnson J."/>
            <person name="Kravitz S."/>
            <person name="Beeson K."/>
            <person name="Sutton G."/>
            <person name="Rogers Y.-H."/>
            <person name="Friedman R."/>
            <person name="Frazier M."/>
            <person name="Venter J.C."/>
        </authorList>
    </citation>
    <scope>NUCLEOTIDE SEQUENCE [LARGE SCALE GENOMIC DNA]</scope>
    <source>
        <strain evidence="2 3">PCC 7420</strain>
    </source>
</reference>
<evidence type="ECO:0000259" key="1">
    <source>
        <dbReference type="Pfam" id="PF13182"/>
    </source>
</evidence>
<gene>
    <name evidence="2" type="ORF">MC7420_4641</name>
</gene>
<accession>B4VN91</accession>
<keyword evidence="3" id="KW-1185">Reference proteome</keyword>
<dbReference type="EMBL" id="DS989846">
    <property type="protein sequence ID" value="EDX76385.1"/>
    <property type="molecule type" value="Genomic_DNA"/>
</dbReference>
<dbReference type="eggNOG" id="ENOG502ZB1P">
    <property type="taxonomic scope" value="Bacteria"/>
</dbReference>
<dbReference type="Proteomes" id="UP000003835">
    <property type="component" value="Unassembled WGS sequence"/>
</dbReference>
<name>B4VN91_9CYAN</name>
<dbReference type="STRING" id="118168.MC7420_4641"/>
<dbReference type="RefSeq" id="WP_006100118.1">
    <property type="nucleotide sequence ID" value="NZ_DS989846.1"/>
</dbReference>
<protein>
    <recommendedName>
        <fullName evidence="1">DUF4007 domain-containing protein</fullName>
    </recommendedName>
</protein>
<evidence type="ECO:0000313" key="3">
    <source>
        <dbReference type="Proteomes" id="UP000003835"/>
    </source>
</evidence>
<feature type="domain" description="DUF4007" evidence="1">
    <location>
        <begin position="18"/>
        <end position="298"/>
    </location>
</feature>
<dbReference type="InterPro" id="IPR025248">
    <property type="entry name" value="DUF4007"/>
</dbReference>
<dbReference type="HOGENOM" id="CLU_060482_0_0_3"/>
<sequence>MTLISQAETSPKEVAPIFARHETFHPRFSWLKKGFDAARQDSSVFLKDDAPVILGVGKNMVRSIRYWCQVFKVLEEDKPTDFGQKVLDDRGYDPFLEDPASLWLLHWYLLKPPCEAAAWYYAFNVFRHVEFTSEDLLRGLKNYRTELGTRTAESSLKKDVTCILRMYSQPEGKTKLIEDSIDCPFAELGIIRMTVDAKYYTFRIGQKVNLPAEMIVTACLDYAQTRGSSKTISVSSLTYDTGSPGVVFKLPESAIAEAIEKTSRNTKGIALSDTAGLVQFSFTQDANLLIEEILNQYYRTRGHQ</sequence>
<dbReference type="Pfam" id="PF13182">
    <property type="entry name" value="DUF4007"/>
    <property type="match status" value="1"/>
</dbReference>
<evidence type="ECO:0000313" key="2">
    <source>
        <dbReference type="EMBL" id="EDX76385.1"/>
    </source>
</evidence>
<dbReference type="AlphaFoldDB" id="B4VN91"/>
<organism evidence="2 3">
    <name type="scientific">Coleofasciculus chthonoplastes PCC 7420</name>
    <dbReference type="NCBI Taxonomy" id="118168"/>
    <lineage>
        <taxon>Bacteria</taxon>
        <taxon>Bacillati</taxon>
        <taxon>Cyanobacteriota</taxon>
        <taxon>Cyanophyceae</taxon>
        <taxon>Coleofasciculales</taxon>
        <taxon>Coleofasciculaceae</taxon>
        <taxon>Coleofasciculus</taxon>
    </lineage>
</organism>